<feature type="non-terminal residue" evidence="1">
    <location>
        <position position="1"/>
    </location>
</feature>
<sequence>VHHILKLADRFQMEKLMIECEKHLLKSKRIEMMTKLFLSDQFRLAHLRNECIYWFNALSDKNMEMKKLSLEYANLSAEMKDALE</sequence>
<dbReference type="Proteomes" id="UP001328107">
    <property type="component" value="Unassembled WGS sequence"/>
</dbReference>
<comment type="caution">
    <text evidence="1">The sequence shown here is derived from an EMBL/GenBank/DDBJ whole genome shotgun (WGS) entry which is preliminary data.</text>
</comment>
<accession>A0AAN5D1G1</accession>
<keyword evidence="2" id="KW-1185">Reference proteome</keyword>
<dbReference type="Gene3D" id="3.30.710.10">
    <property type="entry name" value="Potassium Channel Kv1.1, Chain A"/>
    <property type="match status" value="1"/>
</dbReference>
<name>A0AAN5D1G1_9BILA</name>
<dbReference type="PANTHER" id="PTHR22744:SF14">
    <property type="entry name" value="BTB DOMAIN-CONTAINING PROTEIN-RELATED"/>
    <property type="match status" value="1"/>
</dbReference>
<dbReference type="InterPro" id="IPR011333">
    <property type="entry name" value="SKP1/BTB/POZ_sf"/>
</dbReference>
<protein>
    <recommendedName>
        <fullName evidence="3">BTB domain-containing protein</fullName>
    </recommendedName>
</protein>
<proteinExistence type="predicted"/>
<evidence type="ECO:0000313" key="1">
    <source>
        <dbReference type="EMBL" id="GMR54773.1"/>
    </source>
</evidence>
<evidence type="ECO:0008006" key="3">
    <source>
        <dbReference type="Google" id="ProtNLM"/>
    </source>
</evidence>
<organism evidence="1 2">
    <name type="scientific">Pristionchus mayeri</name>
    <dbReference type="NCBI Taxonomy" id="1317129"/>
    <lineage>
        <taxon>Eukaryota</taxon>
        <taxon>Metazoa</taxon>
        <taxon>Ecdysozoa</taxon>
        <taxon>Nematoda</taxon>
        <taxon>Chromadorea</taxon>
        <taxon>Rhabditida</taxon>
        <taxon>Rhabditina</taxon>
        <taxon>Diplogasteromorpha</taxon>
        <taxon>Diplogasteroidea</taxon>
        <taxon>Neodiplogasteridae</taxon>
        <taxon>Pristionchus</taxon>
    </lineage>
</organism>
<reference evidence="2" key="1">
    <citation type="submission" date="2022-10" db="EMBL/GenBank/DDBJ databases">
        <title>Genome assembly of Pristionchus species.</title>
        <authorList>
            <person name="Yoshida K."/>
            <person name="Sommer R.J."/>
        </authorList>
    </citation>
    <scope>NUCLEOTIDE SEQUENCE [LARGE SCALE GENOMIC DNA]</scope>
    <source>
        <strain evidence="2">RS5460</strain>
    </source>
</reference>
<dbReference type="EMBL" id="BTRK01000005">
    <property type="protein sequence ID" value="GMR54773.1"/>
    <property type="molecule type" value="Genomic_DNA"/>
</dbReference>
<dbReference type="PANTHER" id="PTHR22744">
    <property type="entry name" value="HELIX LOOP HELIX PROTEIN 21-RELATED"/>
    <property type="match status" value="1"/>
</dbReference>
<dbReference type="AlphaFoldDB" id="A0AAN5D1G1"/>
<gene>
    <name evidence="1" type="ORF">PMAYCL1PPCAC_24968</name>
</gene>
<evidence type="ECO:0000313" key="2">
    <source>
        <dbReference type="Proteomes" id="UP001328107"/>
    </source>
</evidence>